<comment type="similarity">
    <text evidence="9">Belongs to the class I-like SAM-binding methyltransferase superfamily. RNA M5U methyltransferase family.</text>
</comment>
<dbReference type="GO" id="GO:0070475">
    <property type="term" value="P:rRNA base methylation"/>
    <property type="evidence" value="ECO:0007669"/>
    <property type="project" value="TreeGrafter"/>
</dbReference>
<dbReference type="NCBIfam" id="TIGR02085">
    <property type="entry name" value="meth_trns_rumB"/>
    <property type="match status" value="1"/>
</dbReference>
<dbReference type="InterPro" id="IPR010280">
    <property type="entry name" value="U5_MeTrfase_fam"/>
</dbReference>
<feature type="active site" evidence="10">
    <location>
        <position position="335"/>
    </location>
</feature>
<dbReference type="PANTHER" id="PTHR11061">
    <property type="entry name" value="RNA M5U METHYLTRANSFERASE"/>
    <property type="match status" value="1"/>
</dbReference>
<evidence type="ECO:0000256" key="7">
    <source>
        <dbReference type="ARBA" id="ARBA00023004"/>
    </source>
</evidence>
<evidence type="ECO:0000256" key="8">
    <source>
        <dbReference type="ARBA" id="ARBA00023014"/>
    </source>
</evidence>
<dbReference type="CDD" id="cd02440">
    <property type="entry name" value="AdoMet_MTases"/>
    <property type="match status" value="1"/>
</dbReference>
<keyword evidence="8" id="KW-0411">Iron-sulfur</keyword>
<protein>
    <submittedName>
        <fullName evidence="11">23S rRNA (Uracil(747)-C(5))-methyltransferase RlmC</fullName>
    </submittedName>
</protein>
<feature type="binding site" evidence="9">
    <location>
        <position position="308"/>
    </location>
    <ligand>
        <name>S-adenosyl-L-methionine</name>
        <dbReference type="ChEBI" id="CHEBI:59789"/>
    </ligand>
</feature>
<proteinExistence type="inferred from homology"/>
<feature type="active site" description="Nucleophile" evidence="9">
    <location>
        <position position="335"/>
    </location>
</feature>
<keyword evidence="2" id="KW-0698">rRNA processing</keyword>
<dbReference type="PROSITE" id="PS01231">
    <property type="entry name" value="TRMA_2"/>
    <property type="match status" value="1"/>
</dbReference>
<evidence type="ECO:0000313" key="11">
    <source>
        <dbReference type="EMBL" id="PEN15684.1"/>
    </source>
</evidence>
<feature type="binding site" evidence="9">
    <location>
        <position position="212"/>
    </location>
    <ligand>
        <name>S-adenosyl-L-methionine</name>
        <dbReference type="ChEBI" id="CHEBI:59789"/>
    </ligand>
</feature>
<reference evidence="11" key="1">
    <citation type="submission" date="2017-10" db="EMBL/GenBank/DDBJ databases">
        <title>Kefir isolates.</title>
        <authorList>
            <person name="Kim Y."/>
            <person name="Blasche S."/>
        </authorList>
    </citation>
    <scope>NUCLEOTIDE SEQUENCE [LARGE SCALE GENOMIC DNA]</scope>
    <source>
        <strain evidence="11">OG2-2</strain>
    </source>
</reference>
<evidence type="ECO:0000313" key="12">
    <source>
        <dbReference type="Proteomes" id="UP000219947"/>
    </source>
</evidence>
<dbReference type="Proteomes" id="UP000219947">
    <property type="component" value="Unassembled WGS sequence"/>
</dbReference>
<evidence type="ECO:0000256" key="4">
    <source>
        <dbReference type="ARBA" id="ARBA00022679"/>
    </source>
</evidence>
<feature type="binding site" evidence="9">
    <location>
        <position position="263"/>
    </location>
    <ligand>
        <name>S-adenosyl-L-methionine</name>
        <dbReference type="ChEBI" id="CHEBI:59789"/>
    </ligand>
</feature>
<dbReference type="AlphaFoldDB" id="A0A2A8D482"/>
<dbReference type="PROSITE" id="PS51687">
    <property type="entry name" value="SAM_MT_RNA_M5U"/>
    <property type="match status" value="1"/>
</dbReference>
<evidence type="ECO:0000256" key="1">
    <source>
        <dbReference type="ARBA" id="ARBA00022485"/>
    </source>
</evidence>
<keyword evidence="5 9" id="KW-0949">S-adenosyl-L-methionine</keyword>
<feature type="binding site" evidence="9">
    <location>
        <position position="241"/>
    </location>
    <ligand>
        <name>S-adenosyl-L-methionine</name>
        <dbReference type="ChEBI" id="CHEBI:59789"/>
    </ligand>
</feature>
<sequence length="376" mass="41955">MECAYYRESLCRSCTSIETPYPAQLAAKQADARRLLAAYPHLTWLEPVASDEAHFRNKAKLVVGGSAQNPSLGIVDYRSGRATDLSECPLYIEPIERAIPVLHELIQRADLTPYDIPARRGELKNILVTASETGELMVRFVLRSKKLLVPIRRQLGWLQERLPNLAVLSVNLLREHVALIEGDEEIILTERQTLPMRVNGMSLHLRPQSFFQTNTQIAQAMYAQGREWVAQVQPRTLWDLYCGVGGFALHAAQVMNGEVTGIEISAEAIRSAQRTVAEQGLEGVKFAAGDATEFAVNTRETPEMLVVNPPRRGIGERLCAWVEGSGIEHVIYSSCNAKTLAADLARMPSYKPVAARLLDMFPHTNHYEVMTLLRRG</sequence>
<dbReference type="GO" id="GO:0046872">
    <property type="term" value="F:metal ion binding"/>
    <property type="evidence" value="ECO:0007669"/>
    <property type="project" value="UniProtKB-KW"/>
</dbReference>
<evidence type="ECO:0000256" key="5">
    <source>
        <dbReference type="ARBA" id="ARBA00022691"/>
    </source>
</evidence>
<dbReference type="Gene3D" id="2.40.50.1070">
    <property type="match status" value="1"/>
</dbReference>
<name>A0A2A8D482_9MICC</name>
<dbReference type="GO" id="GO:0051539">
    <property type="term" value="F:4 iron, 4 sulfur cluster binding"/>
    <property type="evidence" value="ECO:0007669"/>
    <property type="project" value="UniProtKB-KW"/>
</dbReference>
<keyword evidence="7" id="KW-0408">Iron</keyword>
<dbReference type="NCBIfam" id="NF002909">
    <property type="entry name" value="PRK03522.2-1"/>
    <property type="match status" value="1"/>
</dbReference>
<dbReference type="SUPFAM" id="SSF53335">
    <property type="entry name" value="S-adenosyl-L-methionine-dependent methyltransferases"/>
    <property type="match status" value="1"/>
</dbReference>
<keyword evidence="6" id="KW-0479">Metal-binding</keyword>
<dbReference type="RefSeq" id="WP_098042960.1">
    <property type="nucleotide sequence ID" value="NZ_CAURLQ010000060.1"/>
</dbReference>
<accession>A0A2A8D482</accession>
<evidence type="ECO:0000256" key="9">
    <source>
        <dbReference type="PROSITE-ProRule" id="PRU01024"/>
    </source>
</evidence>
<gene>
    <name evidence="11" type="ORF">CRM92_08735</name>
</gene>
<evidence type="ECO:0000256" key="2">
    <source>
        <dbReference type="ARBA" id="ARBA00022552"/>
    </source>
</evidence>
<dbReference type="EMBL" id="PDEV01000004">
    <property type="protein sequence ID" value="PEN15684.1"/>
    <property type="molecule type" value="Genomic_DNA"/>
</dbReference>
<dbReference type="Pfam" id="PF05958">
    <property type="entry name" value="tRNA_U5-meth_tr"/>
    <property type="match status" value="1"/>
</dbReference>
<keyword evidence="4 9" id="KW-0808">Transferase</keyword>
<keyword evidence="12" id="KW-1185">Reference proteome</keyword>
<dbReference type="InterPro" id="IPR030390">
    <property type="entry name" value="MeTrfase_TrmA_AS"/>
</dbReference>
<dbReference type="InterPro" id="IPR011825">
    <property type="entry name" value="23SrRNA_MeTrfase_RlmC"/>
</dbReference>
<keyword evidence="1" id="KW-0004">4Fe-4S</keyword>
<dbReference type="GO" id="GO:0070041">
    <property type="term" value="F:rRNA (uridine-C5-)-methyltransferase activity"/>
    <property type="evidence" value="ECO:0007669"/>
    <property type="project" value="TreeGrafter"/>
</dbReference>
<dbReference type="PROSITE" id="PS01230">
    <property type="entry name" value="TRMA_1"/>
    <property type="match status" value="1"/>
</dbReference>
<dbReference type="Gene3D" id="3.40.50.150">
    <property type="entry name" value="Vaccinia Virus protein VP39"/>
    <property type="match status" value="1"/>
</dbReference>
<evidence type="ECO:0000256" key="3">
    <source>
        <dbReference type="ARBA" id="ARBA00022603"/>
    </source>
</evidence>
<dbReference type="PANTHER" id="PTHR11061:SF30">
    <property type="entry name" value="TRNA (URACIL(54)-C(5))-METHYLTRANSFERASE"/>
    <property type="match status" value="1"/>
</dbReference>
<evidence type="ECO:0000256" key="10">
    <source>
        <dbReference type="PROSITE-ProRule" id="PRU10015"/>
    </source>
</evidence>
<dbReference type="InterPro" id="IPR029063">
    <property type="entry name" value="SAM-dependent_MTases_sf"/>
</dbReference>
<keyword evidence="3 9" id="KW-0489">Methyltransferase</keyword>
<organism evidence="11 12">
    <name type="scientific">Rothia dentocariosa</name>
    <dbReference type="NCBI Taxonomy" id="2047"/>
    <lineage>
        <taxon>Bacteria</taxon>
        <taxon>Bacillati</taxon>
        <taxon>Actinomycetota</taxon>
        <taxon>Actinomycetes</taxon>
        <taxon>Micrococcales</taxon>
        <taxon>Micrococcaceae</taxon>
        <taxon>Rothia</taxon>
    </lineage>
</organism>
<evidence type="ECO:0000256" key="6">
    <source>
        <dbReference type="ARBA" id="ARBA00022723"/>
    </source>
</evidence>
<comment type="caution">
    <text evidence="11">The sequence shown here is derived from an EMBL/GenBank/DDBJ whole genome shotgun (WGS) entry which is preliminary data.</text>
</comment>
<dbReference type="InterPro" id="IPR030391">
    <property type="entry name" value="MeTrfase_TrmA_CS"/>
</dbReference>